<comment type="caution">
    <text evidence="12">The sequence shown here is derived from an EMBL/GenBank/DDBJ whole genome shotgun (WGS) entry which is preliminary data.</text>
</comment>
<evidence type="ECO:0000313" key="13">
    <source>
        <dbReference type="Proteomes" id="UP000282515"/>
    </source>
</evidence>
<evidence type="ECO:0000256" key="1">
    <source>
        <dbReference type="ARBA" id="ARBA00001946"/>
    </source>
</evidence>
<dbReference type="InterPro" id="IPR011698">
    <property type="entry name" value="GATase_3"/>
</dbReference>
<dbReference type="GO" id="GO:0043802">
    <property type="term" value="F:hydrogenobyrinic acid a,c-diamide synthase (glutamine-hydrolysing) activity"/>
    <property type="evidence" value="ECO:0007669"/>
    <property type="project" value="UniProtKB-UniRule"/>
</dbReference>
<dbReference type="PROSITE" id="PS51274">
    <property type="entry name" value="GATASE_COBBQ"/>
    <property type="match status" value="1"/>
</dbReference>
<organism evidence="12 13">
    <name type="scientific">Aeromicrobium phragmitis</name>
    <dbReference type="NCBI Taxonomy" id="2478914"/>
    <lineage>
        <taxon>Bacteria</taxon>
        <taxon>Bacillati</taxon>
        <taxon>Actinomycetota</taxon>
        <taxon>Actinomycetes</taxon>
        <taxon>Propionibacteriales</taxon>
        <taxon>Nocardioidaceae</taxon>
        <taxon>Aeromicrobium</taxon>
    </lineage>
</organism>
<dbReference type="Pfam" id="PF07685">
    <property type="entry name" value="GATase_3"/>
    <property type="match status" value="1"/>
</dbReference>
<dbReference type="Gene3D" id="3.40.640.10">
    <property type="entry name" value="Type I PLP-dependent aspartate aminotransferase-like (Major domain)"/>
    <property type="match status" value="1"/>
</dbReference>
<evidence type="ECO:0000256" key="5">
    <source>
        <dbReference type="ARBA" id="ARBA00022842"/>
    </source>
</evidence>
<evidence type="ECO:0000259" key="10">
    <source>
        <dbReference type="Pfam" id="PF01656"/>
    </source>
</evidence>
<evidence type="ECO:0000256" key="6">
    <source>
        <dbReference type="ARBA" id="ARBA00022962"/>
    </source>
</evidence>
<dbReference type="CDD" id="cd03130">
    <property type="entry name" value="GATase1_CobB"/>
    <property type="match status" value="1"/>
</dbReference>
<feature type="compositionally biased region" description="Basic and acidic residues" evidence="8">
    <location>
        <begin position="473"/>
        <end position="491"/>
    </location>
</feature>
<dbReference type="InterPro" id="IPR029062">
    <property type="entry name" value="Class_I_gatase-like"/>
</dbReference>
<feature type="domain" description="Aminotransferase class I/classII large" evidence="9">
    <location>
        <begin position="578"/>
        <end position="814"/>
    </location>
</feature>
<dbReference type="HAMAP" id="MF_00027">
    <property type="entry name" value="CobB_CbiA"/>
    <property type="match status" value="1"/>
</dbReference>
<dbReference type="Proteomes" id="UP000282515">
    <property type="component" value="Unassembled WGS sequence"/>
</dbReference>
<dbReference type="NCBIfam" id="TIGR00379">
    <property type="entry name" value="cobB"/>
    <property type="match status" value="1"/>
</dbReference>
<sequence>MTSLPRVVIAAPASGHGKTTIATGLMAALRRSGHEVSGHKVGPDYIDPGYHALATGRPGRNLDAHLVGEDLLVPLLLHGARGADVAIVEGVMGLFDGQIGGRGFASTAHVATLTRTPVVLVVDASHASRSIGALVAGMHAYDPDVPVAGVIVNKVGSDRHAREVVDAIDLPVLGVISRDDGIVAPSRHLGLVPMDERDDAAAALDRLSERIARAVDLDHLLAIARTAPDLDAKPWAPAVTPVAGRPRIAVAGGRAFTFRYAETEELLHAAGAEVVAFDPLEDAHLPDGTDGLYLGGGFPEVHAAAIAANAPMRAAVREAVLDGMPTVAECAGLLYLCRSLDGAPMAGVLEADARMTGRLTLAYRHATAPADSVLGPAGTVATGHEFHRTHVTPEHGPTAAWTSDGRRLGFASASLHASYLHLHWAGAPHLAEAFVSAAARGLAPSRYAPTATAPSPLVPRDYSTTDSAARVRPRNEAVDRDHTAPAEPLRHHGDVEAVEGRLDFAVNVSSEPRPDWLTDALLRGVARADRYPDDRPAARAIAHRFARPLEEVLPAAGAAEVFGLVARLRDWRRPAIVHPQFTEPDVALQMAGHEPTHVVLAEPDFTLAADVVPEDADLVLIGNPTNPTGRLHRARDLEALRRPGRLLVVDEAFMDAVPGERESLAARSLPDVLVVRSLTKLWAMPGIRAGFALGPADVIAGLRAVQPPWAVSAPAIEAMVACHRPEAAAEASGRASRIVRHRAVLADGLAELGIAAVPSEAPFVLARVGQGIHAKLAAAGYAVRRADTFPGLDDRWIRIAVRPPELSRKLLTALRIELS</sequence>
<evidence type="ECO:0000259" key="9">
    <source>
        <dbReference type="Pfam" id="PF00155"/>
    </source>
</evidence>
<dbReference type="GO" id="GO:0042242">
    <property type="term" value="F:cobyrinic acid a,c-diamide synthase activity"/>
    <property type="evidence" value="ECO:0007669"/>
    <property type="project" value="InterPro"/>
</dbReference>
<dbReference type="PANTHER" id="PTHR43873:SF1">
    <property type="entry name" value="COBYRINATE A,C-DIAMIDE SYNTHASE"/>
    <property type="match status" value="1"/>
</dbReference>
<keyword evidence="5 7" id="KW-0460">Magnesium</keyword>
<keyword evidence="6 7" id="KW-0315">Glutamine amidotransferase</keyword>
<dbReference type="UniPathway" id="UPA00148">
    <property type="reaction ID" value="UER00220"/>
</dbReference>
<dbReference type="InterPro" id="IPR002586">
    <property type="entry name" value="CobQ/CobB/MinD/ParA_Nub-bd_dom"/>
</dbReference>
<dbReference type="CDD" id="cd00609">
    <property type="entry name" value="AAT_like"/>
    <property type="match status" value="1"/>
</dbReference>
<dbReference type="InterPro" id="IPR004838">
    <property type="entry name" value="NHTrfase_class1_PyrdxlP-BS"/>
</dbReference>
<evidence type="ECO:0000256" key="4">
    <source>
        <dbReference type="ARBA" id="ARBA00022840"/>
    </source>
</evidence>
<proteinExistence type="inferred from homology"/>
<keyword evidence="4 7" id="KW-0067">ATP-binding</keyword>
<dbReference type="InterPro" id="IPR015424">
    <property type="entry name" value="PyrdxlP-dep_Trfase"/>
</dbReference>
<feature type="site" description="Increases nucleophilicity of active site Cys" evidence="7">
    <location>
        <position position="421"/>
    </location>
</feature>
<protein>
    <recommendedName>
        <fullName evidence="7">Hydrogenobyrinate a,c-diamide synthase</fullName>
        <ecNumber evidence="7">6.3.5.9</ecNumber>
    </recommendedName>
    <alternativeName>
        <fullName evidence="7">Hydrogenobyrinic acid a,c-diamide synthase</fullName>
    </alternativeName>
</protein>
<keyword evidence="13" id="KW-1185">Reference proteome</keyword>
<dbReference type="InterPro" id="IPR015421">
    <property type="entry name" value="PyrdxlP-dep_Trfase_major"/>
</dbReference>
<evidence type="ECO:0000256" key="2">
    <source>
        <dbReference type="ARBA" id="ARBA00022598"/>
    </source>
</evidence>
<dbReference type="EC" id="6.3.5.9" evidence="7"/>
<dbReference type="AlphaFoldDB" id="A0A3L8PLK9"/>
<reference evidence="12 13" key="1">
    <citation type="submission" date="2018-10" db="EMBL/GenBank/DDBJ databases">
        <title>Aeromicrobium sp. 9W16Y-2 whole genome shotgun sequence.</title>
        <authorList>
            <person name="Li F."/>
        </authorList>
    </citation>
    <scope>NUCLEOTIDE SEQUENCE [LARGE SCALE GENOMIC DNA]</scope>
    <source>
        <strain evidence="12 13">9W16Y-2</strain>
    </source>
</reference>
<gene>
    <name evidence="7" type="primary">cobB</name>
    <name evidence="12" type="ORF">D9V41_07200</name>
</gene>
<feature type="domain" description="CobQ/CobB/MinD/ParA nucleotide binding" evidence="10">
    <location>
        <begin position="7"/>
        <end position="189"/>
    </location>
</feature>
<dbReference type="GO" id="GO:0009236">
    <property type="term" value="P:cobalamin biosynthetic process"/>
    <property type="evidence" value="ECO:0007669"/>
    <property type="project" value="UniProtKB-UniRule"/>
</dbReference>
<dbReference type="EMBL" id="RDBF01000004">
    <property type="protein sequence ID" value="RLV56215.1"/>
    <property type="molecule type" value="Genomic_DNA"/>
</dbReference>
<dbReference type="SUPFAM" id="SSF52540">
    <property type="entry name" value="P-loop containing nucleoside triphosphate hydrolases"/>
    <property type="match status" value="1"/>
</dbReference>
<dbReference type="NCBIfam" id="NF002204">
    <property type="entry name" value="PRK01077.1"/>
    <property type="match status" value="1"/>
</dbReference>
<dbReference type="SUPFAM" id="SSF52317">
    <property type="entry name" value="Class I glutamine amidotransferase-like"/>
    <property type="match status" value="1"/>
</dbReference>
<dbReference type="Gene3D" id="3.40.50.300">
    <property type="entry name" value="P-loop containing nucleotide triphosphate hydrolases"/>
    <property type="match status" value="1"/>
</dbReference>
<comment type="catalytic activity">
    <reaction evidence="7">
        <text>hydrogenobyrinate + 2 L-glutamine + 2 ATP + 2 H2O = hydrogenobyrinate a,c-diamide + 2 L-glutamate + 2 ADP + 2 phosphate + 2 H(+)</text>
        <dbReference type="Rhea" id="RHEA:12544"/>
        <dbReference type="ChEBI" id="CHEBI:15377"/>
        <dbReference type="ChEBI" id="CHEBI:15378"/>
        <dbReference type="ChEBI" id="CHEBI:29985"/>
        <dbReference type="ChEBI" id="CHEBI:30616"/>
        <dbReference type="ChEBI" id="CHEBI:43474"/>
        <dbReference type="ChEBI" id="CHEBI:58359"/>
        <dbReference type="ChEBI" id="CHEBI:77873"/>
        <dbReference type="ChEBI" id="CHEBI:77874"/>
        <dbReference type="ChEBI" id="CHEBI:456216"/>
        <dbReference type="EC" id="6.3.5.9"/>
    </reaction>
</comment>
<evidence type="ECO:0000256" key="7">
    <source>
        <dbReference type="HAMAP-Rule" id="MF_00027"/>
    </source>
</evidence>
<dbReference type="PROSITE" id="PS00105">
    <property type="entry name" value="AA_TRANSFER_CLASS_1"/>
    <property type="match status" value="1"/>
</dbReference>
<dbReference type="GO" id="GO:0005524">
    <property type="term" value="F:ATP binding"/>
    <property type="evidence" value="ECO:0007669"/>
    <property type="project" value="UniProtKB-UniRule"/>
</dbReference>
<evidence type="ECO:0000256" key="8">
    <source>
        <dbReference type="SAM" id="MobiDB-lite"/>
    </source>
</evidence>
<dbReference type="OrthoDB" id="9764035at2"/>
<feature type="region of interest" description="Disordered" evidence="8">
    <location>
        <begin position="446"/>
        <end position="491"/>
    </location>
</feature>
<keyword evidence="7" id="KW-0169">Cobalamin biosynthesis</keyword>
<comment type="miscellaneous">
    <text evidence="7">The a and c carboxylates of hydrogenobyrinate are activated for nucleophilic attack via formation of a phosphorylated intermediate by ATP. CobB catalyzes first the amidation of the c-carboxylate, and then that of the a-carboxylate.</text>
</comment>
<dbReference type="InterPro" id="IPR027417">
    <property type="entry name" value="P-loop_NTPase"/>
</dbReference>
<dbReference type="InterPro" id="IPR004484">
    <property type="entry name" value="CbiA/CobB_synth"/>
</dbReference>
<evidence type="ECO:0000259" key="11">
    <source>
        <dbReference type="Pfam" id="PF07685"/>
    </source>
</evidence>
<dbReference type="CDD" id="cd05388">
    <property type="entry name" value="CobB_N"/>
    <property type="match status" value="1"/>
</dbReference>
<dbReference type="NCBIfam" id="NF005915">
    <property type="entry name" value="PRK07908.1"/>
    <property type="match status" value="1"/>
</dbReference>
<keyword evidence="3 7" id="KW-0547">Nucleotide-binding</keyword>
<dbReference type="SUPFAM" id="SSF53383">
    <property type="entry name" value="PLP-dependent transferases"/>
    <property type="match status" value="1"/>
</dbReference>
<dbReference type="Gene3D" id="3.40.50.880">
    <property type="match status" value="1"/>
</dbReference>
<comment type="pathway">
    <text evidence="7">Cofactor biosynthesis; adenosylcobalamin biosynthesis; cob(II)yrinate a,c-diamide from precorrin-2 (aerobic route): step 9/10.</text>
</comment>
<name>A0A3L8PLK9_9ACTN</name>
<accession>A0A3L8PLK9</accession>
<dbReference type="Gene3D" id="3.90.1150.10">
    <property type="entry name" value="Aspartate Aminotransferase, domain 1"/>
    <property type="match status" value="1"/>
</dbReference>
<comment type="similarity">
    <text evidence="7">Belongs to the CobB/CbiA family.</text>
</comment>
<dbReference type="PANTHER" id="PTHR43873">
    <property type="entry name" value="COBYRINATE A,C-DIAMIDE SYNTHASE"/>
    <property type="match status" value="1"/>
</dbReference>
<feature type="active site" description="Nucleophile" evidence="7">
    <location>
        <position position="330"/>
    </location>
</feature>
<evidence type="ECO:0000313" key="12">
    <source>
        <dbReference type="EMBL" id="RLV56215.1"/>
    </source>
</evidence>
<dbReference type="InterPro" id="IPR015422">
    <property type="entry name" value="PyrdxlP-dep_Trfase_small"/>
</dbReference>
<dbReference type="Pfam" id="PF01656">
    <property type="entry name" value="CbiA"/>
    <property type="match status" value="1"/>
</dbReference>
<dbReference type="Pfam" id="PF00155">
    <property type="entry name" value="Aminotran_1_2"/>
    <property type="match status" value="1"/>
</dbReference>
<keyword evidence="2 7" id="KW-0436">Ligase</keyword>
<dbReference type="GO" id="GO:0030170">
    <property type="term" value="F:pyridoxal phosphate binding"/>
    <property type="evidence" value="ECO:0007669"/>
    <property type="project" value="InterPro"/>
</dbReference>
<comment type="function">
    <text evidence="7">Catalyzes the ATP-dependent amidation of the two carboxylate groups at positions a and c of hydrogenobyrinate, using either L-glutamine or ammonia as the nitrogen source.</text>
</comment>
<evidence type="ECO:0000256" key="3">
    <source>
        <dbReference type="ARBA" id="ARBA00022741"/>
    </source>
</evidence>
<comment type="domain">
    <text evidence="7">Comprises of two domains. The C-terminal domain contains the binding site for glutamine and catalyzes the hydrolysis of this substrate to glutamate and ammonia. The N-terminal domain is anticipated to bind ATP and hydrogenobyrinate and catalyzes the ultimate synthesis of the diamide product. The ammonia produced via the glutaminase domain is probably translocated to the adjacent domain via a molecular tunnel, where it reacts with an activated intermediate.</text>
</comment>
<comment type="cofactor">
    <cofactor evidence="1 7">
        <name>Mg(2+)</name>
        <dbReference type="ChEBI" id="CHEBI:18420"/>
    </cofactor>
</comment>
<dbReference type="InterPro" id="IPR004839">
    <property type="entry name" value="Aminotransferase_I/II_large"/>
</dbReference>
<feature type="domain" description="CobB/CobQ-like glutamine amidotransferase" evidence="11">
    <location>
        <begin position="247"/>
        <end position="426"/>
    </location>
</feature>